<organism evidence="3 4">
    <name type="scientific">Variovorax paradoxus</name>
    <dbReference type="NCBI Taxonomy" id="34073"/>
    <lineage>
        <taxon>Bacteria</taxon>
        <taxon>Pseudomonadati</taxon>
        <taxon>Pseudomonadota</taxon>
        <taxon>Betaproteobacteria</taxon>
        <taxon>Burkholderiales</taxon>
        <taxon>Comamonadaceae</taxon>
        <taxon>Variovorax</taxon>
    </lineage>
</organism>
<dbReference type="Pfam" id="PF03747">
    <property type="entry name" value="ADP_ribosyl_GH"/>
    <property type="match status" value="1"/>
</dbReference>
<proteinExistence type="predicted"/>
<dbReference type="Pfam" id="PF13683">
    <property type="entry name" value="rve_3"/>
    <property type="match status" value="1"/>
</dbReference>
<dbReference type="InterPro" id="IPR005502">
    <property type="entry name" value="Ribosyl_crysJ1"/>
</dbReference>
<dbReference type="GO" id="GO:0046872">
    <property type="term" value="F:metal ion binding"/>
    <property type="evidence" value="ECO:0007669"/>
    <property type="project" value="UniProtKB-KW"/>
</dbReference>
<gene>
    <name evidence="3" type="ORF">VPARA_52710</name>
</gene>
<evidence type="ECO:0000259" key="2">
    <source>
        <dbReference type="PROSITE" id="PS50994"/>
    </source>
</evidence>
<dbReference type="Proteomes" id="UP000035170">
    <property type="component" value="Unassembled WGS sequence"/>
</dbReference>
<dbReference type="EMBL" id="JZWI01000032">
    <property type="protein sequence ID" value="KLN53585.1"/>
    <property type="molecule type" value="Genomic_DNA"/>
</dbReference>
<keyword evidence="4" id="KW-1185">Reference proteome</keyword>
<sequence length="300" mass="34656">MPRGTFEPVTGMAGGVQLGEWTDDTSMALCLATSLVWRRGFDPVDQMNRYCNSRSVGYRRIRVFLRRKGFELSWSRTHRLWRQAGLLVARKRPRKRIASVRPRIHTPFKANMVWAYDFVFDTTASGQQIKCLTVVDEYARECLAIDVAGAIRSKRVIEVLSRLVSLHGAPLFTRSDNGPEFVSQVILEWIAHAGIATVPNDPGKPWQNGPDESFNGKFRDECQSIEWFRSRREAAVLIEAWRNHYNEARPHSSLQYLTPAEFKLELRKELQPAVFQEKLSRLNRAGHRRPRQVSSWFELN</sequence>
<dbReference type="InterPro" id="IPR036397">
    <property type="entry name" value="RNaseH_sf"/>
</dbReference>
<keyword evidence="1" id="KW-0479">Metal-binding</keyword>
<dbReference type="GO" id="GO:0003676">
    <property type="term" value="F:nucleic acid binding"/>
    <property type="evidence" value="ECO:0007669"/>
    <property type="project" value="InterPro"/>
</dbReference>
<dbReference type="InterPro" id="IPR012337">
    <property type="entry name" value="RNaseH-like_sf"/>
</dbReference>
<comment type="caution">
    <text evidence="3">The sequence shown here is derived from an EMBL/GenBank/DDBJ whole genome shotgun (WGS) entry which is preliminary data.</text>
</comment>
<dbReference type="PROSITE" id="PS50994">
    <property type="entry name" value="INTEGRASE"/>
    <property type="match status" value="1"/>
</dbReference>
<name>A0A0H2M991_VARPD</name>
<dbReference type="InterPro" id="IPR036705">
    <property type="entry name" value="Ribosyl_crysJ1_sf"/>
</dbReference>
<dbReference type="PANTHER" id="PTHR47515:SF1">
    <property type="entry name" value="BLR2054 PROTEIN"/>
    <property type="match status" value="1"/>
</dbReference>
<dbReference type="GO" id="GO:0015074">
    <property type="term" value="P:DNA integration"/>
    <property type="evidence" value="ECO:0007669"/>
    <property type="project" value="InterPro"/>
</dbReference>
<dbReference type="NCBIfam" id="NF033516">
    <property type="entry name" value="transpos_IS3"/>
    <property type="match status" value="1"/>
</dbReference>
<feature type="binding site" evidence="1">
    <location>
        <position position="24"/>
    </location>
    <ligand>
        <name>Mg(2+)</name>
        <dbReference type="ChEBI" id="CHEBI:18420"/>
        <label>1</label>
    </ligand>
</feature>
<dbReference type="SUPFAM" id="SSF53098">
    <property type="entry name" value="Ribonuclease H-like"/>
    <property type="match status" value="1"/>
</dbReference>
<accession>A0A0H2M991</accession>
<comment type="cofactor">
    <cofactor evidence="1">
        <name>Mg(2+)</name>
        <dbReference type="ChEBI" id="CHEBI:18420"/>
    </cofactor>
    <text evidence="1">Binds 2 magnesium ions per subunit.</text>
</comment>
<feature type="domain" description="Integrase catalytic" evidence="2">
    <location>
        <begin position="103"/>
        <end position="267"/>
    </location>
</feature>
<dbReference type="Gene3D" id="3.30.420.10">
    <property type="entry name" value="Ribonuclease H-like superfamily/Ribonuclease H"/>
    <property type="match status" value="1"/>
</dbReference>
<dbReference type="PATRIC" id="fig|34073.19.peg.5387"/>
<dbReference type="InterPro" id="IPR048020">
    <property type="entry name" value="Transpos_IS3"/>
</dbReference>
<keyword evidence="1" id="KW-0460">Magnesium</keyword>
<feature type="binding site" evidence="1">
    <location>
        <position position="23"/>
    </location>
    <ligand>
        <name>Mg(2+)</name>
        <dbReference type="ChEBI" id="CHEBI:18420"/>
        <label>1</label>
    </ligand>
</feature>
<dbReference type="AlphaFoldDB" id="A0A0H2M991"/>
<evidence type="ECO:0000256" key="1">
    <source>
        <dbReference type="PIRSR" id="PIRSR605502-1"/>
    </source>
</evidence>
<dbReference type="SUPFAM" id="SSF101478">
    <property type="entry name" value="ADP-ribosylglycohydrolase"/>
    <property type="match status" value="1"/>
</dbReference>
<dbReference type="PANTHER" id="PTHR47515">
    <property type="entry name" value="LOW CALCIUM RESPONSE LOCUS PROTEIN T"/>
    <property type="match status" value="1"/>
</dbReference>
<dbReference type="InterPro" id="IPR001584">
    <property type="entry name" value="Integrase_cat-core"/>
</dbReference>
<protein>
    <submittedName>
        <fullName evidence="3">IS2 transposase TnpB</fullName>
    </submittedName>
</protein>
<dbReference type="Gene3D" id="1.10.4080.10">
    <property type="entry name" value="ADP-ribosylation/Crystallin J1"/>
    <property type="match status" value="1"/>
</dbReference>
<evidence type="ECO:0000313" key="4">
    <source>
        <dbReference type="Proteomes" id="UP000035170"/>
    </source>
</evidence>
<feature type="binding site" evidence="1">
    <location>
        <position position="22"/>
    </location>
    <ligand>
        <name>Mg(2+)</name>
        <dbReference type="ChEBI" id="CHEBI:18420"/>
        <label>1</label>
    </ligand>
</feature>
<reference evidence="3 4" key="1">
    <citation type="submission" date="2015-03" db="EMBL/GenBank/DDBJ databases">
        <title>Genome sequence of Variovorax paradoxus TBEA6.</title>
        <authorList>
            <person name="Poehlein A."/>
            <person name="Schuldes J."/>
            <person name="Wuebbeler J.H."/>
            <person name="Hiessl S."/>
            <person name="Steinbuechel A."/>
            <person name="Daniel R."/>
        </authorList>
    </citation>
    <scope>NUCLEOTIDE SEQUENCE [LARGE SCALE GENOMIC DNA]</scope>
    <source>
        <strain evidence="3 4">TBEA6</strain>
    </source>
</reference>
<evidence type="ECO:0000313" key="3">
    <source>
        <dbReference type="EMBL" id="KLN53585.1"/>
    </source>
</evidence>